<feature type="transmembrane region" description="Helical" evidence="2">
    <location>
        <begin position="467"/>
        <end position="484"/>
    </location>
</feature>
<keyword evidence="2" id="KW-1133">Transmembrane helix</keyword>
<feature type="transmembrane region" description="Helical" evidence="2">
    <location>
        <begin position="240"/>
        <end position="261"/>
    </location>
</feature>
<keyword evidence="2" id="KW-0472">Membrane</keyword>
<feature type="transmembrane region" description="Helical" evidence="2">
    <location>
        <begin position="357"/>
        <end position="376"/>
    </location>
</feature>
<feature type="transmembrane region" description="Helical" evidence="2">
    <location>
        <begin position="207"/>
        <end position="228"/>
    </location>
</feature>
<feature type="transmembrane region" description="Helical" evidence="2">
    <location>
        <begin position="298"/>
        <end position="318"/>
    </location>
</feature>
<name>A0ABY3V8C2_MYCUL</name>
<feature type="transmembrane region" description="Helical" evidence="2">
    <location>
        <begin position="496"/>
        <end position="514"/>
    </location>
</feature>
<evidence type="ECO:0008006" key="5">
    <source>
        <dbReference type="Google" id="ProtNLM"/>
    </source>
</evidence>
<evidence type="ECO:0000313" key="4">
    <source>
        <dbReference type="Proteomes" id="UP001055253"/>
    </source>
</evidence>
<feature type="region of interest" description="Disordered" evidence="1">
    <location>
        <begin position="1"/>
        <end position="26"/>
    </location>
</feature>
<gene>
    <name evidence="3" type="ORF">MJO63_14555</name>
</gene>
<evidence type="ECO:0000313" key="3">
    <source>
        <dbReference type="EMBL" id="ULP50356.1"/>
    </source>
</evidence>
<feature type="compositionally biased region" description="Basic residues" evidence="1">
    <location>
        <begin position="9"/>
        <end position="18"/>
    </location>
</feature>
<protein>
    <recommendedName>
        <fullName evidence="5">Transmembrane protein</fullName>
    </recommendedName>
</protein>
<accession>A0ABY3V8C2</accession>
<evidence type="ECO:0000256" key="1">
    <source>
        <dbReference type="SAM" id="MobiDB-lite"/>
    </source>
</evidence>
<keyword evidence="4" id="KW-1185">Reference proteome</keyword>
<proteinExistence type="predicted"/>
<dbReference type="EMBL" id="CP092429">
    <property type="protein sequence ID" value="ULP50356.1"/>
    <property type="molecule type" value="Genomic_DNA"/>
</dbReference>
<feature type="transmembrane region" description="Helical" evidence="2">
    <location>
        <begin position="396"/>
        <end position="419"/>
    </location>
</feature>
<dbReference type="RefSeq" id="WP_240168191.1">
    <property type="nucleotide sequence ID" value="NZ_CP085200.1"/>
</dbReference>
<feature type="transmembrane region" description="Helical" evidence="2">
    <location>
        <begin position="273"/>
        <end position="292"/>
    </location>
</feature>
<reference evidence="3" key="1">
    <citation type="submission" date="2022-08" db="EMBL/GenBank/DDBJ databases">
        <title>Whole genome sequencing of non-tuberculosis mycobacteria type-strains.</title>
        <authorList>
            <person name="Igarashi Y."/>
            <person name="Osugi A."/>
            <person name="Mitarai S."/>
        </authorList>
    </citation>
    <scope>NUCLEOTIDE SEQUENCE</scope>
    <source>
        <strain evidence="3">ATCC 19423</strain>
    </source>
</reference>
<keyword evidence="2" id="KW-0812">Transmembrane</keyword>
<dbReference type="Proteomes" id="UP001055253">
    <property type="component" value="Chromosome"/>
</dbReference>
<feature type="transmembrane region" description="Helical" evidence="2">
    <location>
        <begin position="148"/>
        <end position="181"/>
    </location>
</feature>
<sequence length="788" mass="87678">MAASGPPRAGRRRQPRRQSPRDRPISKVQPCRLAAVAWSTLLSGVEREISALAQTSNAVQLFTSVCQRWWIARQRSHVFAAADELAAPETRLVNEIDPWFQRRARREGRLVSLYTSLLTGRIFAYFRYRLRSAFLLDTSRFAVHVIEFLLLLSSLGGLAVFTVMVLRIGSLIAGGGWWGLLEVMRERLRGFFRAGDRDAAEREIGSWLLLSVIVAVVLMIGAGAALTLLRPSGDDSIAHLYALLVVLELALGFPVRVIHSGIYATRRIYRPRWLMLAPTFVQLGILTAGLYWYPTAAIIIAIVAFNAIGIWGTVHFTLEVYRLTGLWPKLGAPWYAFWRLLPKIPPWLGLQTTLSGLVLRMDAIIVLAIVGVYGTSTRSFDLTAGVAAWRHVDVFQFFYLVLPLFCGAFEGAGLFYFDFVRLRSIPALREFRLFFFHRLLMMTPLIALFFWSLAAVLGTYVLHDIPLSFLFALLPLFVVRSLIGMYQIRLFAEGRFGTHLLTTVLLAGLLWLVWMDRNPASDLIQITAALIAQLVVLIDLQHYRDRRPPAPPTLLMLGDWMRALAREQGPVLVGSITIPDSIAAKQRSAAVALMQQTFSGKGHFAFRSATILVYYQRTANGDTAQQPHLALQAITGGAANRGNSLGMPMTTGAAALDRLIAEKWILPMDDVTSQSGDVETLCAEFHVLLPDGIVFDLDTFAGARDMRNLDHGVLTAALPAAIASLEGGSIVVPLADRLLTPLYHDGRLRGLMLLPPDPEPAVFRRWLQTMKAWRFSWGTMETGLGRHG</sequence>
<evidence type="ECO:0000256" key="2">
    <source>
        <dbReference type="SAM" id="Phobius"/>
    </source>
</evidence>
<feature type="transmembrane region" description="Helical" evidence="2">
    <location>
        <begin position="439"/>
        <end position="461"/>
    </location>
</feature>
<organism evidence="3 4">
    <name type="scientific">Mycobacterium ulcerans</name>
    <dbReference type="NCBI Taxonomy" id="1809"/>
    <lineage>
        <taxon>Bacteria</taxon>
        <taxon>Bacillati</taxon>
        <taxon>Actinomycetota</taxon>
        <taxon>Actinomycetes</taxon>
        <taxon>Mycobacteriales</taxon>
        <taxon>Mycobacteriaceae</taxon>
        <taxon>Mycobacterium</taxon>
        <taxon>Mycobacterium ulcerans group</taxon>
    </lineage>
</organism>